<dbReference type="STRING" id="641691.SAMN05421636_104475"/>
<dbReference type="Proteomes" id="UP000199109">
    <property type="component" value="Unassembled WGS sequence"/>
</dbReference>
<keyword evidence="4" id="KW-1185">Reference proteome</keyword>
<dbReference type="EMBL" id="FNAO01000004">
    <property type="protein sequence ID" value="SDE36056.1"/>
    <property type="molecule type" value="Genomic_DNA"/>
</dbReference>
<keyword evidence="1" id="KW-0472">Membrane</keyword>
<dbReference type="PANTHER" id="PTHR34220">
    <property type="entry name" value="SENSOR HISTIDINE KINASE YPDA"/>
    <property type="match status" value="1"/>
</dbReference>
<proteinExistence type="predicted"/>
<dbReference type="OrthoDB" id="9809908at2"/>
<feature type="transmembrane region" description="Helical" evidence="1">
    <location>
        <begin position="111"/>
        <end position="135"/>
    </location>
</feature>
<evidence type="ECO:0000313" key="3">
    <source>
        <dbReference type="EMBL" id="SDE36056.1"/>
    </source>
</evidence>
<accession>A0A1G7CBH1</accession>
<reference evidence="3 4" key="1">
    <citation type="submission" date="2016-10" db="EMBL/GenBank/DDBJ databases">
        <authorList>
            <person name="de Groot N.N."/>
        </authorList>
    </citation>
    <scope>NUCLEOTIDE SEQUENCE [LARGE SCALE GENOMIC DNA]</scope>
    <source>
        <strain evidence="3 4">DSM 23421</strain>
    </source>
</reference>
<keyword evidence="1" id="KW-0812">Transmembrane</keyword>
<organism evidence="3 4">
    <name type="scientific">Pricia antarctica</name>
    <dbReference type="NCBI Taxonomy" id="641691"/>
    <lineage>
        <taxon>Bacteria</taxon>
        <taxon>Pseudomonadati</taxon>
        <taxon>Bacteroidota</taxon>
        <taxon>Flavobacteriia</taxon>
        <taxon>Flavobacteriales</taxon>
        <taxon>Flavobacteriaceae</taxon>
        <taxon>Pricia</taxon>
    </lineage>
</organism>
<feature type="transmembrane region" description="Helical" evidence="1">
    <location>
        <begin position="12"/>
        <end position="28"/>
    </location>
</feature>
<dbReference type="InterPro" id="IPR050640">
    <property type="entry name" value="Bact_2-comp_sensor_kinase"/>
</dbReference>
<dbReference type="InterPro" id="IPR010559">
    <property type="entry name" value="Sig_transdc_His_kin_internal"/>
</dbReference>
<evidence type="ECO:0000313" key="4">
    <source>
        <dbReference type="Proteomes" id="UP000199109"/>
    </source>
</evidence>
<dbReference type="Gene3D" id="3.30.565.10">
    <property type="entry name" value="Histidine kinase-like ATPase, C-terminal domain"/>
    <property type="match status" value="1"/>
</dbReference>
<dbReference type="GO" id="GO:0000155">
    <property type="term" value="F:phosphorelay sensor kinase activity"/>
    <property type="evidence" value="ECO:0007669"/>
    <property type="project" value="InterPro"/>
</dbReference>
<dbReference type="GO" id="GO:0016020">
    <property type="term" value="C:membrane"/>
    <property type="evidence" value="ECO:0007669"/>
    <property type="project" value="InterPro"/>
</dbReference>
<sequence length="341" mass="39709">MVLGKINLRQILAHMAIWTGFIAFLLYPTIVQGRRAPSNFPYNLCLAIVLFYLNYFVLVPKLLLKKRTIMYVALSFTLLLLVLFVFDFYFRPQFSDNLSTTFRRPSNRISFRLPLMFIMLFCVPFTVSTVIKVYGEWRKNEDLRKATEKEKIDSELRFLKTQLNPHFLFNSLNTIYSLSVKKSDETPEAIMNISELMRYMLYEANRDKVPLAKEINYLKSYVQLQRQRLSRDANLKLKISGKEEGKMVAPMLFIVFIENAFKYGTDFQGKTDIEINLSIKDRSICLYVKNIIGAHQSREGSSGIGIENVRNRLNLLYPDAYDLTIGDNGVHYEVNLHLNLN</sequence>
<dbReference type="PANTHER" id="PTHR34220:SF7">
    <property type="entry name" value="SENSOR HISTIDINE KINASE YPDA"/>
    <property type="match status" value="1"/>
</dbReference>
<evidence type="ECO:0000259" key="2">
    <source>
        <dbReference type="Pfam" id="PF06580"/>
    </source>
</evidence>
<dbReference type="Pfam" id="PF06580">
    <property type="entry name" value="His_kinase"/>
    <property type="match status" value="1"/>
</dbReference>
<keyword evidence="3" id="KW-0808">Transferase</keyword>
<keyword evidence="1" id="KW-1133">Transmembrane helix</keyword>
<name>A0A1G7CBH1_9FLAO</name>
<gene>
    <name evidence="3" type="ORF">SAMN05421636_104475</name>
</gene>
<protein>
    <submittedName>
        <fullName evidence="3">Histidine kinase</fullName>
    </submittedName>
</protein>
<dbReference type="AlphaFoldDB" id="A0A1G7CBH1"/>
<feature type="transmembrane region" description="Helical" evidence="1">
    <location>
        <begin position="40"/>
        <end position="59"/>
    </location>
</feature>
<keyword evidence="3" id="KW-0418">Kinase</keyword>
<dbReference type="InterPro" id="IPR036890">
    <property type="entry name" value="HATPase_C_sf"/>
</dbReference>
<feature type="domain" description="Signal transduction histidine kinase internal region" evidence="2">
    <location>
        <begin position="154"/>
        <end position="230"/>
    </location>
</feature>
<evidence type="ECO:0000256" key="1">
    <source>
        <dbReference type="SAM" id="Phobius"/>
    </source>
</evidence>
<feature type="transmembrane region" description="Helical" evidence="1">
    <location>
        <begin position="71"/>
        <end position="91"/>
    </location>
</feature>